<dbReference type="EMBL" id="SKBQ01000047">
    <property type="protein sequence ID" value="TPX11615.1"/>
    <property type="molecule type" value="Genomic_DNA"/>
</dbReference>
<name>A0A507ALU6_9PEZI</name>
<proteinExistence type="predicted"/>
<evidence type="ECO:0000313" key="3">
    <source>
        <dbReference type="Proteomes" id="UP000319257"/>
    </source>
</evidence>
<feature type="transmembrane region" description="Helical" evidence="1">
    <location>
        <begin position="85"/>
        <end position="102"/>
    </location>
</feature>
<accession>A0A507ALU6</accession>
<feature type="transmembrane region" description="Helical" evidence="1">
    <location>
        <begin position="52"/>
        <end position="73"/>
    </location>
</feature>
<keyword evidence="3" id="KW-1185">Reference proteome</keyword>
<keyword evidence="1" id="KW-0472">Membrane</keyword>
<sequence length="130" mass="14769">MTTQLPPFMRWHILPLTIATTFTFGGMLPFYSPASAMADFGLPTRFQAQRDVGSVFKIYASRMTWLGLLLYTFYLRGDLRAIDTIFSFTWVAGVADGWVCWNEGLRGKAMFRFLSAVVLSAYGYFGMTSW</sequence>
<dbReference type="Pfam" id="PF14087">
    <property type="entry name" value="DUF4267"/>
    <property type="match status" value="1"/>
</dbReference>
<keyword evidence="1" id="KW-1133">Transmembrane helix</keyword>
<dbReference type="InParanoid" id="A0A507ALU6"/>
<evidence type="ECO:0000313" key="2">
    <source>
        <dbReference type="EMBL" id="TPX11615.1"/>
    </source>
</evidence>
<dbReference type="Proteomes" id="UP000319257">
    <property type="component" value="Unassembled WGS sequence"/>
</dbReference>
<dbReference type="RefSeq" id="XP_030993326.1">
    <property type="nucleotide sequence ID" value="XM_031142356.1"/>
</dbReference>
<comment type="caution">
    <text evidence="2">The sequence shown here is derived from an EMBL/GenBank/DDBJ whole genome shotgun (WGS) entry which is preliminary data.</text>
</comment>
<evidence type="ECO:0000256" key="1">
    <source>
        <dbReference type="SAM" id="Phobius"/>
    </source>
</evidence>
<organism evidence="2 3">
    <name type="scientific">Thyridium curvatum</name>
    <dbReference type="NCBI Taxonomy" id="1093900"/>
    <lineage>
        <taxon>Eukaryota</taxon>
        <taxon>Fungi</taxon>
        <taxon>Dikarya</taxon>
        <taxon>Ascomycota</taxon>
        <taxon>Pezizomycotina</taxon>
        <taxon>Sordariomycetes</taxon>
        <taxon>Sordariomycetidae</taxon>
        <taxon>Thyridiales</taxon>
        <taxon>Thyridiaceae</taxon>
        <taxon>Thyridium</taxon>
    </lineage>
</organism>
<keyword evidence="1" id="KW-0812">Transmembrane</keyword>
<dbReference type="OrthoDB" id="2989864at2759"/>
<dbReference type="GeneID" id="41975041"/>
<protein>
    <submittedName>
        <fullName evidence="2">Uncharacterized protein</fullName>
    </submittedName>
</protein>
<reference evidence="2 3" key="1">
    <citation type="submission" date="2019-06" db="EMBL/GenBank/DDBJ databases">
        <title>Draft genome sequence of the filamentous fungus Phialemoniopsis curvata isolated from diesel fuel.</title>
        <authorList>
            <person name="Varaljay V.A."/>
            <person name="Lyon W.J."/>
            <person name="Crouch A.L."/>
            <person name="Drake C.E."/>
            <person name="Hollomon J.M."/>
            <person name="Nadeau L.J."/>
            <person name="Nunn H.S."/>
            <person name="Stevenson B.S."/>
            <person name="Bojanowski C.L."/>
            <person name="Crookes-Goodson W.J."/>
        </authorList>
    </citation>
    <scope>NUCLEOTIDE SEQUENCE [LARGE SCALE GENOMIC DNA]</scope>
    <source>
        <strain evidence="2 3">D216</strain>
    </source>
</reference>
<feature type="transmembrane region" description="Helical" evidence="1">
    <location>
        <begin position="109"/>
        <end position="127"/>
    </location>
</feature>
<gene>
    <name evidence="2" type="ORF">E0L32_007594</name>
</gene>
<dbReference type="InterPro" id="IPR025363">
    <property type="entry name" value="DUF4267"/>
</dbReference>
<feature type="transmembrane region" description="Helical" evidence="1">
    <location>
        <begin position="12"/>
        <end position="31"/>
    </location>
</feature>
<dbReference type="AlphaFoldDB" id="A0A507ALU6"/>